<dbReference type="InterPro" id="IPR051159">
    <property type="entry name" value="Hexapeptide_acetyltransf"/>
</dbReference>
<dbReference type="InterPro" id="IPR001451">
    <property type="entry name" value="Hexapep"/>
</dbReference>
<dbReference type="PATRIC" id="fig|626937.4.peg.1652"/>
<dbReference type="STRING" id="626937.HMPREF3293_01671"/>
<dbReference type="InterPro" id="IPR018357">
    <property type="entry name" value="Hexapep_transf_CS"/>
</dbReference>
<dbReference type="CDD" id="cd03357">
    <property type="entry name" value="LbH_MAT_GAT"/>
    <property type="match status" value="1"/>
</dbReference>
<keyword evidence="4" id="KW-0012">Acyltransferase</keyword>
<dbReference type="SUPFAM" id="SSF51161">
    <property type="entry name" value="Trimeric LpxA-like enzymes"/>
    <property type="match status" value="1"/>
</dbReference>
<feature type="domain" description="Maltose/galactoside acetyltransferase" evidence="5">
    <location>
        <begin position="41"/>
        <end position="95"/>
    </location>
</feature>
<dbReference type="PANTHER" id="PTHR23416">
    <property type="entry name" value="SIALIC ACID SYNTHASE-RELATED"/>
    <property type="match status" value="1"/>
</dbReference>
<keyword evidence="3" id="KW-0677">Repeat</keyword>
<dbReference type="FunFam" id="2.160.10.10:FF:000025">
    <property type="entry name" value="Hexapeptide-repeat containing-acetyltransferase"/>
    <property type="match status" value="1"/>
</dbReference>
<evidence type="ECO:0000256" key="4">
    <source>
        <dbReference type="ARBA" id="ARBA00023315"/>
    </source>
</evidence>
<organism evidence="6 7">
    <name type="scientific">Christensenella minuta</name>
    <dbReference type="NCBI Taxonomy" id="626937"/>
    <lineage>
        <taxon>Bacteria</taxon>
        <taxon>Bacillati</taxon>
        <taxon>Bacillota</taxon>
        <taxon>Clostridia</taxon>
        <taxon>Christensenellales</taxon>
        <taxon>Christensenellaceae</taxon>
        <taxon>Christensenella</taxon>
    </lineage>
</organism>
<dbReference type="EMBL" id="LSZW01000061">
    <property type="protein sequence ID" value="KXK65457.1"/>
    <property type="molecule type" value="Genomic_DNA"/>
</dbReference>
<dbReference type="GO" id="GO:0008374">
    <property type="term" value="F:O-acyltransferase activity"/>
    <property type="evidence" value="ECO:0007669"/>
    <property type="project" value="TreeGrafter"/>
</dbReference>
<protein>
    <submittedName>
        <fullName evidence="6">Putative maltose O-acetyltransferase</fullName>
    </submittedName>
</protein>
<evidence type="ECO:0000256" key="1">
    <source>
        <dbReference type="ARBA" id="ARBA00007274"/>
    </source>
</evidence>
<dbReference type="PANTHER" id="PTHR23416:SF23">
    <property type="entry name" value="ACETYLTRANSFERASE C18B11.09C-RELATED"/>
    <property type="match status" value="1"/>
</dbReference>
<dbReference type="Gene3D" id="2.160.10.10">
    <property type="entry name" value="Hexapeptide repeat proteins"/>
    <property type="match status" value="1"/>
</dbReference>
<dbReference type="GO" id="GO:0016407">
    <property type="term" value="F:acetyltransferase activity"/>
    <property type="evidence" value="ECO:0007669"/>
    <property type="project" value="InterPro"/>
</dbReference>
<dbReference type="InterPro" id="IPR011004">
    <property type="entry name" value="Trimer_LpxA-like_sf"/>
</dbReference>
<dbReference type="SMART" id="SM01266">
    <property type="entry name" value="Mac"/>
    <property type="match status" value="1"/>
</dbReference>
<comment type="caution">
    <text evidence="6">The sequence shown here is derived from an EMBL/GenBank/DDBJ whole genome shotgun (WGS) entry which is preliminary data.</text>
</comment>
<dbReference type="Pfam" id="PF12464">
    <property type="entry name" value="Mac"/>
    <property type="match status" value="1"/>
</dbReference>
<proteinExistence type="inferred from homology"/>
<keyword evidence="7" id="KW-1185">Reference proteome</keyword>
<dbReference type="Proteomes" id="UP000070366">
    <property type="component" value="Unassembled WGS sequence"/>
</dbReference>
<evidence type="ECO:0000256" key="2">
    <source>
        <dbReference type="ARBA" id="ARBA00022679"/>
    </source>
</evidence>
<accession>A0A136Q477</accession>
<evidence type="ECO:0000313" key="6">
    <source>
        <dbReference type="EMBL" id="KXK65457.1"/>
    </source>
</evidence>
<gene>
    <name evidence="6" type="ORF">HMPREF3293_01671</name>
</gene>
<dbReference type="Pfam" id="PF00132">
    <property type="entry name" value="Hexapep"/>
    <property type="match status" value="1"/>
</dbReference>
<name>A0A136Q477_9FIRM</name>
<evidence type="ECO:0000256" key="3">
    <source>
        <dbReference type="ARBA" id="ARBA00022737"/>
    </source>
</evidence>
<evidence type="ECO:0000313" key="7">
    <source>
        <dbReference type="Proteomes" id="UP000070366"/>
    </source>
</evidence>
<reference evidence="7" key="1">
    <citation type="submission" date="2016-02" db="EMBL/GenBank/DDBJ databases">
        <authorList>
            <person name="Mitreva M."/>
            <person name="Pepin K.H."/>
            <person name="Mihindukulasuriya K.A."/>
            <person name="Fulton R."/>
            <person name="Fronick C."/>
            <person name="O'Laughlin M."/>
            <person name="Miner T."/>
            <person name="Herter B."/>
            <person name="Rosa B.A."/>
            <person name="Cordes M."/>
            <person name="Tomlinson C."/>
            <person name="Wollam A."/>
            <person name="Palsikar V.B."/>
            <person name="Mardis E.R."/>
            <person name="Wilson R.K."/>
        </authorList>
    </citation>
    <scope>NUCLEOTIDE SEQUENCE [LARGE SCALE GENOMIC DNA]</scope>
    <source>
        <strain evidence="7">DSM 22607</strain>
    </source>
</reference>
<comment type="similarity">
    <text evidence="1">Belongs to the transferase hexapeptide repeat family.</text>
</comment>
<keyword evidence="2 6" id="KW-0808">Transferase</keyword>
<evidence type="ECO:0000259" key="5">
    <source>
        <dbReference type="SMART" id="SM01266"/>
    </source>
</evidence>
<sequence length="220" mass="24224">MEKSKTAFKAGRPYDIIKRRKEAGYVRSGLSGGKETDMTEKEKMLRGELYRTSDPELVAEHRRALRLCREYNDIDPMDDAEMDRVIRELVNVEGKQVTVKQPIRFDYGCHTYFGENVFINYGVNILDVCDVRLGDNVLLGPNVQIIAATHPTDPKIRLMGLECGKPVTIGANVWLGAGVTVCPGVTIGENTTIGAGSVVTKDIPANCVAVGNPCRVLKKV</sequence>
<dbReference type="AlphaFoldDB" id="A0A136Q477"/>
<dbReference type="PROSITE" id="PS00101">
    <property type="entry name" value="HEXAPEP_TRANSFERASES"/>
    <property type="match status" value="1"/>
</dbReference>
<dbReference type="InterPro" id="IPR024688">
    <property type="entry name" value="Mac_dom"/>
</dbReference>